<feature type="transmembrane region" description="Helical" evidence="1">
    <location>
        <begin position="13"/>
        <end position="36"/>
    </location>
</feature>
<protein>
    <submittedName>
        <fullName evidence="2">Uncharacterized protein</fullName>
    </submittedName>
</protein>
<dbReference type="EMBL" id="UINC01053606">
    <property type="protein sequence ID" value="SVB70324.1"/>
    <property type="molecule type" value="Genomic_DNA"/>
</dbReference>
<dbReference type="AlphaFoldDB" id="A0A382G6T9"/>
<evidence type="ECO:0000313" key="2">
    <source>
        <dbReference type="EMBL" id="SVB70324.1"/>
    </source>
</evidence>
<keyword evidence="1" id="KW-1133">Transmembrane helix</keyword>
<sequence length="59" mass="6748">FYDVTCCVDDLELAFHASSTMLSVAWAILVVAFPPVNSYRPFYSQRILLLRLLTLTRPL</sequence>
<reference evidence="2" key="1">
    <citation type="submission" date="2018-05" db="EMBL/GenBank/DDBJ databases">
        <authorList>
            <person name="Lanie J.A."/>
            <person name="Ng W.-L."/>
            <person name="Kazmierczak K.M."/>
            <person name="Andrzejewski T.M."/>
            <person name="Davidsen T.M."/>
            <person name="Wayne K.J."/>
            <person name="Tettelin H."/>
            <person name="Glass J.I."/>
            <person name="Rusch D."/>
            <person name="Podicherti R."/>
            <person name="Tsui H.-C.T."/>
            <person name="Winkler M.E."/>
        </authorList>
    </citation>
    <scope>NUCLEOTIDE SEQUENCE</scope>
</reference>
<evidence type="ECO:0000256" key="1">
    <source>
        <dbReference type="SAM" id="Phobius"/>
    </source>
</evidence>
<accession>A0A382G6T9</accession>
<proteinExistence type="predicted"/>
<gene>
    <name evidence="2" type="ORF">METZ01_LOCUS223178</name>
</gene>
<feature type="non-terminal residue" evidence="2">
    <location>
        <position position="1"/>
    </location>
</feature>
<organism evidence="2">
    <name type="scientific">marine metagenome</name>
    <dbReference type="NCBI Taxonomy" id="408172"/>
    <lineage>
        <taxon>unclassified sequences</taxon>
        <taxon>metagenomes</taxon>
        <taxon>ecological metagenomes</taxon>
    </lineage>
</organism>
<keyword evidence="1" id="KW-0472">Membrane</keyword>
<name>A0A382G6T9_9ZZZZ</name>
<keyword evidence="1" id="KW-0812">Transmembrane</keyword>